<keyword evidence="1" id="KW-0472">Membrane</keyword>
<organism evidence="3 4">
    <name type="scientific">Crassostrea virginica</name>
    <name type="common">Eastern oyster</name>
    <dbReference type="NCBI Taxonomy" id="6565"/>
    <lineage>
        <taxon>Eukaryota</taxon>
        <taxon>Metazoa</taxon>
        <taxon>Spiralia</taxon>
        <taxon>Lophotrochozoa</taxon>
        <taxon>Mollusca</taxon>
        <taxon>Bivalvia</taxon>
        <taxon>Autobranchia</taxon>
        <taxon>Pteriomorphia</taxon>
        <taxon>Ostreida</taxon>
        <taxon>Ostreoidea</taxon>
        <taxon>Ostreidae</taxon>
        <taxon>Crassostrea</taxon>
    </lineage>
</organism>
<feature type="transmembrane region" description="Helical" evidence="1">
    <location>
        <begin position="188"/>
        <end position="209"/>
    </location>
</feature>
<feature type="signal peptide" evidence="2">
    <location>
        <begin position="1"/>
        <end position="23"/>
    </location>
</feature>
<keyword evidence="1" id="KW-0812">Transmembrane</keyword>
<dbReference type="GeneID" id="111101452"/>
<protein>
    <submittedName>
        <fullName evidence="4">Uncharacterized protein LOC111101452 isoform X2</fullName>
    </submittedName>
</protein>
<evidence type="ECO:0000256" key="2">
    <source>
        <dbReference type="SAM" id="SignalP"/>
    </source>
</evidence>
<reference evidence="4" key="1">
    <citation type="submission" date="2025-08" db="UniProtKB">
        <authorList>
            <consortium name="RefSeq"/>
        </authorList>
    </citation>
    <scope>IDENTIFICATION</scope>
    <source>
        <tissue evidence="4">Whole sample</tissue>
    </source>
</reference>
<gene>
    <name evidence="4" type="primary">LOC111101452</name>
</gene>
<proteinExistence type="predicted"/>
<sequence length="254" mass="28836">MMFISYFIGGLSLMLLAKSFASAGECNGSSAAAKRVDVCPQTEKEWKVAAENKNCKSYCSSYHYHCVMNTWRNETIEVCAKIRQIVGKNCAEFNFGGSRIQRNENMKCSKCPKFYPSNNSFRYRECYNHHESLPQTTLTQDDTTQSAPLVKSTQNTTMNSFVSTSDKNESFLHQSQHDNQRSINDKNVIIVICFFVVAVVVLILALSAIRKHWKSEMLTKMKKSHEKRAVASMEKLLMSTPKATLKTYSDDTKT</sequence>
<dbReference type="AlphaFoldDB" id="A0A8B8AEP5"/>
<keyword evidence="1" id="KW-1133">Transmembrane helix</keyword>
<name>A0A8B8AEP5_CRAVI</name>
<feature type="chain" id="PRO_5034999771" evidence="2">
    <location>
        <begin position="24"/>
        <end position="254"/>
    </location>
</feature>
<evidence type="ECO:0000313" key="4">
    <source>
        <dbReference type="RefSeq" id="XP_022289650.1"/>
    </source>
</evidence>
<keyword evidence="2" id="KW-0732">Signal</keyword>
<evidence type="ECO:0000313" key="3">
    <source>
        <dbReference type="Proteomes" id="UP000694844"/>
    </source>
</evidence>
<dbReference type="RefSeq" id="XP_022289650.1">
    <property type="nucleotide sequence ID" value="XM_022433942.1"/>
</dbReference>
<accession>A0A8B8AEP5</accession>
<dbReference type="Proteomes" id="UP000694844">
    <property type="component" value="Chromosome 6"/>
</dbReference>
<evidence type="ECO:0000256" key="1">
    <source>
        <dbReference type="SAM" id="Phobius"/>
    </source>
</evidence>
<keyword evidence="3" id="KW-1185">Reference proteome</keyword>